<dbReference type="PANTHER" id="PTHR14226">
    <property type="entry name" value="NEUROPATHY TARGET ESTERASE/SWISS CHEESE D.MELANOGASTER"/>
    <property type="match status" value="1"/>
</dbReference>
<feature type="short sequence motif" description="GXSXG" evidence="4">
    <location>
        <begin position="104"/>
        <end position="108"/>
    </location>
</feature>
<proteinExistence type="predicted"/>
<keyword evidence="1 4" id="KW-0378">Hydrolase</keyword>
<dbReference type="InterPro" id="IPR016035">
    <property type="entry name" value="Acyl_Trfase/lysoPLipase"/>
</dbReference>
<dbReference type="Gene3D" id="3.40.1090.10">
    <property type="entry name" value="Cytosolic phospholipase A2 catalytic domain"/>
    <property type="match status" value="1"/>
</dbReference>
<dbReference type="InterPro" id="IPR002641">
    <property type="entry name" value="PNPLA_dom"/>
</dbReference>
<dbReference type="AlphaFoldDB" id="A0A8E6B3F2"/>
<feature type="active site" description="Proton acceptor" evidence="4">
    <location>
        <position position="250"/>
    </location>
</feature>
<protein>
    <submittedName>
        <fullName evidence="6">Patatin-like phospholipase family protein</fullName>
    </submittedName>
</protein>
<dbReference type="PANTHER" id="PTHR14226:SF74">
    <property type="entry name" value="BLR4684 PROTEIN"/>
    <property type="match status" value="1"/>
</dbReference>
<dbReference type="GO" id="GO:0016787">
    <property type="term" value="F:hydrolase activity"/>
    <property type="evidence" value="ECO:0007669"/>
    <property type="project" value="UniProtKB-UniRule"/>
</dbReference>
<dbReference type="EMBL" id="CP074694">
    <property type="protein sequence ID" value="QVL30617.1"/>
    <property type="molecule type" value="Genomic_DNA"/>
</dbReference>
<name>A0A8E6B3F2_9BACT</name>
<sequence>MTVFTVLLPGCAYRMDRACVPKPVSNGGELIDLHAPPGSDRPVDSEVFRAVTNPLQNSNAPLPEGKKQNVLALSGGGMFGAYSVGVLNGWTTTGQRPSFDVVTGVSTGAIIGTFALLGTEYDNRLCHLYTTINSEDIYRDRPKLSILWSDSTSSSKPLERMLEKEIDDQIIQSVAVAHSQGKRFYVATTNLDTRRLVIWDMGAIASSGRPDAAKLYRKIILASAAVPGFFPPVKIDVTINGRVYSEMHVDGGAADQVFVRASLLNVDEDRLKAGQKPLVGTNVYVIVAGKIYADPECTKSKIKDIAASSLISLVYSSARNEIDKIYTLSLLTGMKFHLAALPQEFATKSDSLDFDRDEMRRLYAEGYRLATCGQAWQATPPAADPAEQSTPRRGTDFLAPVQSVEIPIRR</sequence>
<evidence type="ECO:0000256" key="2">
    <source>
        <dbReference type="ARBA" id="ARBA00022963"/>
    </source>
</evidence>
<organism evidence="6 7">
    <name type="scientific">Telmatocola sphagniphila</name>
    <dbReference type="NCBI Taxonomy" id="1123043"/>
    <lineage>
        <taxon>Bacteria</taxon>
        <taxon>Pseudomonadati</taxon>
        <taxon>Planctomycetota</taxon>
        <taxon>Planctomycetia</taxon>
        <taxon>Gemmatales</taxon>
        <taxon>Gemmataceae</taxon>
    </lineage>
</organism>
<dbReference type="SUPFAM" id="SSF52151">
    <property type="entry name" value="FabD/lysophospholipase-like"/>
    <property type="match status" value="1"/>
</dbReference>
<dbReference type="RefSeq" id="WP_213494488.1">
    <property type="nucleotide sequence ID" value="NZ_CP074694.1"/>
</dbReference>
<dbReference type="KEGG" id="tsph:KIH39_17375"/>
<reference evidence="6" key="1">
    <citation type="submission" date="2021-05" db="EMBL/GenBank/DDBJ databases">
        <title>Complete genome sequence of the cellulolytic planctomycete Telmatocola sphagniphila SP2T and characterization of the first cellulase from planctomycetes.</title>
        <authorList>
            <person name="Rakitin A.L."/>
            <person name="Beletsky A.V."/>
            <person name="Naumoff D.G."/>
            <person name="Kulichevskaya I.S."/>
            <person name="Mardanov A.V."/>
            <person name="Ravin N.V."/>
            <person name="Dedysh S.N."/>
        </authorList>
    </citation>
    <scope>NUCLEOTIDE SEQUENCE</scope>
    <source>
        <strain evidence="6">SP2T</strain>
    </source>
</reference>
<evidence type="ECO:0000256" key="3">
    <source>
        <dbReference type="ARBA" id="ARBA00023098"/>
    </source>
</evidence>
<evidence type="ECO:0000256" key="4">
    <source>
        <dbReference type="PROSITE-ProRule" id="PRU01161"/>
    </source>
</evidence>
<gene>
    <name evidence="6" type="ORF">KIH39_17375</name>
</gene>
<dbReference type="Proteomes" id="UP000676194">
    <property type="component" value="Chromosome"/>
</dbReference>
<evidence type="ECO:0000313" key="6">
    <source>
        <dbReference type="EMBL" id="QVL30617.1"/>
    </source>
</evidence>
<keyword evidence="3 4" id="KW-0443">Lipid metabolism</keyword>
<evidence type="ECO:0000313" key="7">
    <source>
        <dbReference type="Proteomes" id="UP000676194"/>
    </source>
</evidence>
<dbReference type="PROSITE" id="PS51635">
    <property type="entry name" value="PNPLA"/>
    <property type="match status" value="1"/>
</dbReference>
<feature type="domain" description="PNPLA" evidence="5">
    <location>
        <begin position="71"/>
        <end position="263"/>
    </location>
</feature>
<feature type="short sequence motif" description="GXGXXG" evidence="4">
    <location>
        <begin position="75"/>
        <end position="80"/>
    </location>
</feature>
<keyword evidence="7" id="KW-1185">Reference proteome</keyword>
<evidence type="ECO:0000256" key="1">
    <source>
        <dbReference type="ARBA" id="ARBA00022801"/>
    </source>
</evidence>
<feature type="short sequence motif" description="DGA/G" evidence="4">
    <location>
        <begin position="250"/>
        <end position="252"/>
    </location>
</feature>
<dbReference type="InterPro" id="IPR050301">
    <property type="entry name" value="NTE"/>
</dbReference>
<feature type="active site" description="Nucleophile" evidence="4">
    <location>
        <position position="106"/>
    </location>
</feature>
<evidence type="ECO:0000259" key="5">
    <source>
        <dbReference type="PROSITE" id="PS51635"/>
    </source>
</evidence>
<keyword evidence="2 4" id="KW-0442">Lipid degradation</keyword>
<dbReference type="GO" id="GO:0016042">
    <property type="term" value="P:lipid catabolic process"/>
    <property type="evidence" value="ECO:0007669"/>
    <property type="project" value="UniProtKB-UniRule"/>
</dbReference>
<accession>A0A8E6B3F2</accession>
<dbReference type="Pfam" id="PF01734">
    <property type="entry name" value="Patatin"/>
    <property type="match status" value="1"/>
</dbReference>